<feature type="region of interest" description="Disordered" evidence="5">
    <location>
        <begin position="743"/>
        <end position="762"/>
    </location>
</feature>
<feature type="region of interest" description="Disordered" evidence="5">
    <location>
        <begin position="350"/>
        <end position="437"/>
    </location>
</feature>
<dbReference type="RefSeq" id="XP_051611414.1">
    <property type="nucleotide sequence ID" value="XM_051755206.1"/>
</dbReference>
<comment type="subcellular location">
    <subcellularLocation>
        <location evidence="1">Nucleus</location>
    </subcellularLocation>
</comment>
<dbReference type="InterPro" id="IPR036322">
    <property type="entry name" value="WD40_repeat_dom_sf"/>
</dbReference>
<feature type="compositionally biased region" description="Acidic residues" evidence="5">
    <location>
        <begin position="370"/>
        <end position="397"/>
    </location>
</feature>
<evidence type="ECO:0000259" key="7">
    <source>
        <dbReference type="Pfam" id="PF20946"/>
    </source>
</evidence>
<dbReference type="GeneID" id="76148131"/>
<sequence length="879" mass="98707">MSYKKISLFPDGNSYAYFNDYIKRLVIANSEGILKLVNVDDFDSQPVSIDFLSNLTSVSFRNDTLATTTTEGKLELIDLTKHESRGVIYRSELPLRDLAFINQGNRILCGGDDNKLVIIDLQNDNQYKTITLPDQLLNISYDNTGELCSISLSNGEVQIYSVFNEELNLLHTLTEAIDKKINLSTDNIDFNNEHNDEVYTSKTQWSKDGHFLLVPAVNNLIQVYQRSDWTKVKSFTSDSKIIDYNLSGSKLAILTLNTYKVVDFDSTRTLHEDDFELNEDALPLNIEWENKSSLFIGSTYGDILRLKDVVQGGGATEKDTGASLFMDDLEESDDEFGKSDDQTEVNRLLNHEGEQPNGANGVNGKRLFIDDNDNVDLDDNENSILDDDDDDDDDGDEGGYSRPPPPVQRNGFKKHKASPTSMQPSPPPPPSRFYTSKIVPYSPGSTQFANKGEIVDRRYLTMNNIGYAWIVINKDPGATSSITVSFFDRSMNSEYHFTDLQKFDLASLNQKSIVLGESTKGTIVYKSHNDVGNDSWEKTLPLVKDEYLTSICITNSKANNTIVVGTNLGYLRFFNEYGICLNVIKTIPVVSLAASYGIVLMVNQVTANVYTYTIFDIYQDYKTIQQNFPIPLKECKTQLIKGMFFNEYNDPCIVGGHDDTLLVLQSWRETGNAKWIPILNLHNAITEYGSNENKLNWSCWPLGVINDCLNCLILKNGNYPGFPLPLPVEIDIEIPIKLSKNGKRGDSNGAANGEANGDADNEEMEVDCEEQFLRSLTMGKLLSDTAANYEEEQLSDDIDQDSIMTKLEHYSTVFDKSLIKLFAEVCKQSKLNKAYSIAKLMKTDKALLAASKISERMEFLTLANKIGQLREQLLVDLDD</sequence>
<reference evidence="8 9" key="1">
    <citation type="journal article" date="2022" name="DNA Res.">
        <title>Genome analysis of five recently described species of the CUG-Ser clade uncovers Candida theae as a new hybrid lineage with pathogenic potential in the Candida parapsilosis species complex.</title>
        <authorList>
            <person name="Mixao V."/>
            <person name="Del Olmo V."/>
            <person name="Hegedusova E."/>
            <person name="Saus E."/>
            <person name="Pryszcz L."/>
            <person name="Cillingova A."/>
            <person name="Nosek J."/>
            <person name="Gabaldon T."/>
        </authorList>
    </citation>
    <scope>NUCLEOTIDE SEQUENCE [LARGE SCALE GENOMIC DNA]</scope>
    <source>
        <strain evidence="8 9">CBS 12239</strain>
    </source>
</reference>
<dbReference type="GO" id="GO:0043596">
    <property type="term" value="C:nuclear replication fork"/>
    <property type="evidence" value="ECO:0007669"/>
    <property type="project" value="TreeGrafter"/>
</dbReference>
<dbReference type="Gene3D" id="2.130.10.10">
    <property type="entry name" value="YVTN repeat-like/Quinoprotein amine dehydrogenase"/>
    <property type="match status" value="1"/>
</dbReference>
<dbReference type="SUPFAM" id="SSF50978">
    <property type="entry name" value="WD40 repeat-like"/>
    <property type="match status" value="1"/>
</dbReference>
<keyword evidence="9" id="KW-1185">Reference proteome</keyword>
<feature type="domain" description="WDHD1/CFT4 second beta-propeller" evidence="6">
    <location>
        <begin position="440"/>
        <end position="736"/>
    </location>
</feature>
<dbReference type="EMBL" id="JAIHNG010000003">
    <property type="protein sequence ID" value="KAI5968833.1"/>
    <property type="molecule type" value="Genomic_DNA"/>
</dbReference>
<dbReference type="Pfam" id="PF20946">
    <property type="entry name" value="Ctf4_C"/>
    <property type="match status" value="1"/>
</dbReference>
<evidence type="ECO:0000256" key="1">
    <source>
        <dbReference type="ARBA" id="ARBA00004123"/>
    </source>
</evidence>
<accession>A0AAD5G117</accession>
<keyword evidence="3" id="KW-0677">Repeat</keyword>
<gene>
    <name evidence="8" type="ORF">KGF57_000071</name>
</gene>
<dbReference type="GO" id="GO:0000278">
    <property type="term" value="P:mitotic cell cycle"/>
    <property type="evidence" value="ECO:0007669"/>
    <property type="project" value="TreeGrafter"/>
</dbReference>
<proteinExistence type="predicted"/>
<dbReference type="Pfam" id="PF12341">
    <property type="entry name" value="Mcl1_mid"/>
    <property type="match status" value="1"/>
</dbReference>
<dbReference type="GO" id="GO:0003682">
    <property type="term" value="F:chromatin binding"/>
    <property type="evidence" value="ECO:0007669"/>
    <property type="project" value="TreeGrafter"/>
</dbReference>
<dbReference type="GO" id="GO:0006281">
    <property type="term" value="P:DNA repair"/>
    <property type="evidence" value="ECO:0007669"/>
    <property type="project" value="TreeGrafter"/>
</dbReference>
<keyword evidence="2" id="KW-0853">WD repeat</keyword>
<keyword evidence="4" id="KW-0539">Nucleus</keyword>
<dbReference type="AlphaFoldDB" id="A0AAD5G117"/>
<dbReference type="PANTHER" id="PTHR19932:SF10">
    <property type="entry name" value="WD REPEAT AND HMG-BOX DNA-BINDING PROTEIN 1"/>
    <property type="match status" value="1"/>
</dbReference>
<evidence type="ECO:0000256" key="4">
    <source>
        <dbReference type="ARBA" id="ARBA00023242"/>
    </source>
</evidence>
<evidence type="ECO:0000313" key="8">
    <source>
        <dbReference type="EMBL" id="KAI5968833.1"/>
    </source>
</evidence>
<evidence type="ECO:0000313" key="9">
    <source>
        <dbReference type="Proteomes" id="UP001204833"/>
    </source>
</evidence>
<organism evidence="8 9">
    <name type="scientific">Candida theae</name>
    <dbReference type="NCBI Taxonomy" id="1198502"/>
    <lineage>
        <taxon>Eukaryota</taxon>
        <taxon>Fungi</taxon>
        <taxon>Dikarya</taxon>
        <taxon>Ascomycota</taxon>
        <taxon>Saccharomycotina</taxon>
        <taxon>Pichiomycetes</taxon>
        <taxon>Debaryomycetaceae</taxon>
        <taxon>Candida/Lodderomyces clade</taxon>
        <taxon>Candida</taxon>
    </lineage>
</organism>
<feature type="compositionally biased region" description="Low complexity" evidence="5">
    <location>
        <begin position="747"/>
        <end position="756"/>
    </location>
</feature>
<evidence type="ECO:0000259" key="6">
    <source>
        <dbReference type="Pfam" id="PF12341"/>
    </source>
</evidence>
<dbReference type="InterPro" id="IPR022100">
    <property type="entry name" value="WDHD1/CFT4_beta-prop_2nd"/>
</dbReference>
<feature type="domain" description="WDHD1/CFT4 helical bundle" evidence="7">
    <location>
        <begin position="768"/>
        <end position="873"/>
    </location>
</feature>
<dbReference type="Proteomes" id="UP001204833">
    <property type="component" value="Unassembled WGS sequence"/>
</dbReference>
<comment type="caution">
    <text evidence="8">The sequence shown here is derived from an EMBL/GenBank/DDBJ whole genome shotgun (WGS) entry which is preliminary data.</text>
</comment>
<evidence type="ECO:0000256" key="2">
    <source>
        <dbReference type="ARBA" id="ARBA00022574"/>
    </source>
</evidence>
<protein>
    <submittedName>
        <fullName evidence="8">Mcl1</fullName>
    </submittedName>
</protein>
<dbReference type="InterPro" id="IPR015943">
    <property type="entry name" value="WD40/YVTN_repeat-like_dom_sf"/>
</dbReference>
<evidence type="ECO:0000256" key="3">
    <source>
        <dbReference type="ARBA" id="ARBA00022737"/>
    </source>
</evidence>
<name>A0AAD5G117_9ASCO</name>
<evidence type="ECO:0000256" key="5">
    <source>
        <dbReference type="SAM" id="MobiDB-lite"/>
    </source>
</evidence>
<dbReference type="PANTHER" id="PTHR19932">
    <property type="entry name" value="WD REPEAT AND HMG-BOX DNA BINDING PROTEIN"/>
    <property type="match status" value="1"/>
</dbReference>
<dbReference type="InterPro" id="IPR048591">
    <property type="entry name" value="WDHD1/CFT4_hel"/>
</dbReference>
<dbReference type="GO" id="GO:0006261">
    <property type="term" value="P:DNA-templated DNA replication"/>
    <property type="evidence" value="ECO:0007669"/>
    <property type="project" value="TreeGrafter"/>
</dbReference>